<keyword evidence="10" id="KW-1185">Reference proteome</keyword>
<dbReference type="Pfam" id="PF00675">
    <property type="entry name" value="Peptidase_M16"/>
    <property type="match status" value="1"/>
</dbReference>
<dbReference type="OrthoDB" id="9811314at2"/>
<dbReference type="NCBIfam" id="NF047421">
    <property type="entry name" value="YfmH_fam"/>
    <property type="match status" value="1"/>
</dbReference>
<dbReference type="GO" id="GO:0008237">
    <property type="term" value="F:metallopeptidase activity"/>
    <property type="evidence" value="ECO:0007669"/>
    <property type="project" value="UniProtKB-KW"/>
</dbReference>
<gene>
    <name evidence="9" type="ORF">LBLM1_08385</name>
</gene>
<evidence type="ECO:0000256" key="2">
    <source>
        <dbReference type="ARBA" id="ARBA00022670"/>
    </source>
</evidence>
<dbReference type="HOGENOM" id="CLU_052317_0_0_9"/>
<dbReference type="KEGG" id="lmu:LBLM1_08385"/>
<dbReference type="InterPro" id="IPR011765">
    <property type="entry name" value="Pept_M16_N"/>
</dbReference>
<evidence type="ECO:0000259" key="8">
    <source>
        <dbReference type="Pfam" id="PF05193"/>
    </source>
</evidence>
<feature type="domain" description="Peptidase M16 C-terminal" evidence="8">
    <location>
        <begin position="181"/>
        <end position="348"/>
    </location>
</feature>
<dbReference type="Proteomes" id="UP000003645">
    <property type="component" value="Chromosome"/>
</dbReference>
<dbReference type="InterPro" id="IPR007863">
    <property type="entry name" value="Peptidase_M16_C"/>
</dbReference>
<accession>A0A0D4CLE1</accession>
<name>A0A0D4CLE1_LIMMU</name>
<proteinExistence type="inferred from homology"/>
<comment type="similarity">
    <text evidence="1">Belongs to the peptidase M16 family.</text>
</comment>
<dbReference type="GO" id="GO:0006508">
    <property type="term" value="P:proteolysis"/>
    <property type="evidence" value="ECO:0007669"/>
    <property type="project" value="UniProtKB-KW"/>
</dbReference>
<evidence type="ECO:0000256" key="6">
    <source>
        <dbReference type="ARBA" id="ARBA00023049"/>
    </source>
</evidence>
<keyword evidence="2 9" id="KW-0645">Protease</keyword>
<dbReference type="Gene3D" id="3.30.830.10">
    <property type="entry name" value="Metalloenzyme, LuxS/M16 peptidase-like"/>
    <property type="match status" value="2"/>
</dbReference>
<dbReference type="GeneID" id="57113634"/>
<organism evidence="9 10">
    <name type="scientific">Limosilactobacillus mucosae LM1</name>
    <dbReference type="NCBI Taxonomy" id="1130798"/>
    <lineage>
        <taxon>Bacteria</taxon>
        <taxon>Bacillati</taxon>
        <taxon>Bacillota</taxon>
        <taxon>Bacilli</taxon>
        <taxon>Lactobacillales</taxon>
        <taxon>Lactobacillaceae</taxon>
        <taxon>Limosilactobacillus</taxon>
    </lineage>
</organism>
<evidence type="ECO:0000256" key="4">
    <source>
        <dbReference type="ARBA" id="ARBA00022801"/>
    </source>
</evidence>
<reference evidence="9 10" key="1">
    <citation type="journal article" date="2012" name="J. Bacteriol.">
        <title>Genome sequence of Lactobacillus mucosae LM1, isolated from piglet feces.</title>
        <authorList>
            <person name="Lee J.H."/>
            <person name="Valeriano V.D."/>
            <person name="Shin Y.R."/>
            <person name="Chae J.P."/>
            <person name="Kim G.B."/>
            <person name="Ham J.S."/>
            <person name="Chun J."/>
            <person name="Kang D.K."/>
        </authorList>
    </citation>
    <scope>NUCLEOTIDE SEQUENCE [LARGE SCALE GENOMIC DNA]</scope>
    <source>
        <strain evidence="9 10">LM1</strain>
    </source>
</reference>
<keyword evidence="5" id="KW-0862">Zinc</keyword>
<keyword evidence="3" id="KW-0479">Metal-binding</keyword>
<dbReference type="EMBL" id="CP011013">
    <property type="protein sequence ID" value="AJT50977.1"/>
    <property type="molecule type" value="Genomic_DNA"/>
</dbReference>
<dbReference type="Pfam" id="PF05193">
    <property type="entry name" value="Peptidase_M16_C"/>
    <property type="match status" value="1"/>
</dbReference>
<keyword evidence="6" id="KW-0482">Metalloprotease</keyword>
<evidence type="ECO:0000256" key="5">
    <source>
        <dbReference type="ARBA" id="ARBA00022833"/>
    </source>
</evidence>
<dbReference type="STRING" id="1130798.LBLM1_08385"/>
<evidence type="ECO:0000256" key="3">
    <source>
        <dbReference type="ARBA" id="ARBA00022723"/>
    </source>
</evidence>
<dbReference type="PANTHER" id="PTHR43690">
    <property type="entry name" value="NARDILYSIN"/>
    <property type="match status" value="1"/>
</dbReference>
<protein>
    <submittedName>
        <fullName evidence="9">Zinc protease</fullName>
    </submittedName>
</protein>
<keyword evidence="4" id="KW-0378">Hydrolase</keyword>
<dbReference type="InterPro" id="IPR050626">
    <property type="entry name" value="Peptidase_M16"/>
</dbReference>
<dbReference type="InterPro" id="IPR011249">
    <property type="entry name" value="Metalloenz_LuxS/M16"/>
</dbReference>
<dbReference type="RefSeq" id="WP_006500245.1">
    <property type="nucleotide sequence ID" value="NZ_CP011013.1"/>
</dbReference>
<dbReference type="MEROPS" id="M16.A20"/>
<dbReference type="SUPFAM" id="SSF63411">
    <property type="entry name" value="LuxS/MPP-like metallohydrolase"/>
    <property type="match status" value="2"/>
</dbReference>
<dbReference type="GO" id="GO:0046872">
    <property type="term" value="F:metal ion binding"/>
    <property type="evidence" value="ECO:0007669"/>
    <property type="project" value="UniProtKB-KW"/>
</dbReference>
<sequence length="432" mass="49547">MQQFKYSEFNQNVYQKQLDNGLLVTMLPMEGFHKTYAVLSTEFGSIDNTFVPDQKNELLTVPDGVAHFLEHKMFEKADHDAFDLFGKLGADANAFTSFTQTRYLFSTTSHLHENLDVLLDFVQDPYFTEQTVAKEKGIIGQEITMYNDDPSWRLYLGMLGNLYPNDPMHIDIAGTQESIQKITAPILYDAYRTFYQPANMNLFVAGRLDVEQVLAWVEQNQAVKHFDAPKLPKRTAVISDPTANDVIPFRTLTMAVERPKVMVGLRGIQSFENGKERLLYKWRINLLLAMLFDETSANFLRLYDTGVIDDSFNYNFEIQRGFHLATFSTDTDQMEQFADAMIQILKEAPEQLATVKNQFEDVKHAMLGRLINQLDSPENIAMLYGGSYFDHATLLDEIEILRSIDYDELAIAIDQFVKPERLSVYQIVPPTK</sequence>
<evidence type="ECO:0000256" key="1">
    <source>
        <dbReference type="ARBA" id="ARBA00007261"/>
    </source>
</evidence>
<feature type="domain" description="Peptidase M16 N-terminal" evidence="7">
    <location>
        <begin position="64"/>
        <end position="158"/>
    </location>
</feature>
<evidence type="ECO:0000313" key="9">
    <source>
        <dbReference type="EMBL" id="AJT50977.1"/>
    </source>
</evidence>
<dbReference type="AlphaFoldDB" id="A0A0D4CLE1"/>
<dbReference type="PANTHER" id="PTHR43690:SF18">
    <property type="entry name" value="INSULIN-DEGRADING ENZYME-RELATED"/>
    <property type="match status" value="1"/>
</dbReference>
<evidence type="ECO:0000313" key="10">
    <source>
        <dbReference type="Proteomes" id="UP000003645"/>
    </source>
</evidence>
<evidence type="ECO:0000259" key="7">
    <source>
        <dbReference type="Pfam" id="PF00675"/>
    </source>
</evidence>